<gene>
    <name evidence="2" type="ORF">Bca52824_093889</name>
</gene>
<keyword evidence="3" id="KW-1185">Reference proteome</keyword>
<sequence length="88" mass="9446">MLYKASLCLEAWDEALSEIILSPQATSAVLNSVGDIPALVVAGAEDALVPLKSSQVLASKLTNSASFTSPHQTFHNFMYLCPCAYRDL</sequence>
<organism evidence="2 3">
    <name type="scientific">Brassica carinata</name>
    <name type="common">Ethiopian mustard</name>
    <name type="synonym">Abyssinian cabbage</name>
    <dbReference type="NCBI Taxonomy" id="52824"/>
    <lineage>
        <taxon>Eukaryota</taxon>
        <taxon>Viridiplantae</taxon>
        <taxon>Streptophyta</taxon>
        <taxon>Embryophyta</taxon>
        <taxon>Tracheophyta</taxon>
        <taxon>Spermatophyta</taxon>
        <taxon>Magnoliopsida</taxon>
        <taxon>eudicotyledons</taxon>
        <taxon>Gunneridae</taxon>
        <taxon>Pentapetalae</taxon>
        <taxon>rosids</taxon>
        <taxon>malvids</taxon>
        <taxon>Brassicales</taxon>
        <taxon>Brassicaceae</taxon>
        <taxon>Brassiceae</taxon>
        <taxon>Brassica</taxon>
    </lineage>
</organism>
<feature type="domain" description="Peptidase S33 tripeptidyl aminopeptidase-like C-terminal" evidence="1">
    <location>
        <begin position="22"/>
        <end position="75"/>
    </location>
</feature>
<dbReference type="SUPFAM" id="SSF53474">
    <property type="entry name" value="alpha/beta-Hydrolases"/>
    <property type="match status" value="1"/>
</dbReference>
<reference evidence="2 3" key="1">
    <citation type="submission" date="2020-02" db="EMBL/GenBank/DDBJ databases">
        <authorList>
            <person name="Ma Q."/>
            <person name="Huang Y."/>
            <person name="Song X."/>
            <person name="Pei D."/>
        </authorList>
    </citation>
    <scope>NUCLEOTIDE SEQUENCE [LARGE SCALE GENOMIC DNA]</scope>
    <source>
        <strain evidence="2">Sxm20200214</strain>
        <tissue evidence="2">Leaf</tissue>
    </source>
</reference>
<dbReference type="Pfam" id="PF08386">
    <property type="entry name" value="Abhydrolase_4"/>
    <property type="match status" value="1"/>
</dbReference>
<evidence type="ECO:0000313" key="3">
    <source>
        <dbReference type="Proteomes" id="UP000886595"/>
    </source>
</evidence>
<dbReference type="Proteomes" id="UP000886595">
    <property type="component" value="Unassembled WGS sequence"/>
</dbReference>
<evidence type="ECO:0000259" key="1">
    <source>
        <dbReference type="Pfam" id="PF08386"/>
    </source>
</evidence>
<protein>
    <recommendedName>
        <fullName evidence="1">Peptidase S33 tripeptidyl aminopeptidase-like C-terminal domain-containing protein</fullName>
    </recommendedName>
</protein>
<dbReference type="AlphaFoldDB" id="A0A8X7TLA7"/>
<name>A0A8X7TLA7_BRACI</name>
<comment type="caution">
    <text evidence="2">The sequence shown here is derived from an EMBL/GenBank/DDBJ whole genome shotgun (WGS) entry which is preliminary data.</text>
</comment>
<proteinExistence type="predicted"/>
<accession>A0A8X7TLA7</accession>
<evidence type="ECO:0000313" key="2">
    <source>
        <dbReference type="EMBL" id="KAG2244251.1"/>
    </source>
</evidence>
<dbReference type="InterPro" id="IPR029058">
    <property type="entry name" value="AB_hydrolase_fold"/>
</dbReference>
<dbReference type="OrthoDB" id="19657at2759"/>
<dbReference type="EMBL" id="JAAMPC010000095">
    <property type="protein sequence ID" value="KAG2244251.1"/>
    <property type="molecule type" value="Genomic_DNA"/>
</dbReference>
<dbReference type="InterPro" id="IPR013595">
    <property type="entry name" value="Pept_S33_TAP-like_C"/>
</dbReference>